<dbReference type="Proteomes" id="UP000799428">
    <property type="component" value="Unassembled WGS sequence"/>
</dbReference>
<feature type="compositionally biased region" description="Polar residues" evidence="4">
    <location>
        <begin position="396"/>
        <end position="413"/>
    </location>
</feature>
<feature type="compositionally biased region" description="Acidic residues" evidence="4">
    <location>
        <begin position="94"/>
        <end position="115"/>
    </location>
</feature>
<keyword evidence="1" id="KW-0479">Metal-binding</keyword>
<dbReference type="GO" id="GO:0061188">
    <property type="term" value="P:negative regulation of rDNA heterochromatin formation"/>
    <property type="evidence" value="ECO:0007669"/>
    <property type="project" value="TreeGrafter"/>
</dbReference>
<feature type="compositionally biased region" description="Low complexity" evidence="4">
    <location>
        <begin position="30"/>
        <end position="42"/>
    </location>
</feature>
<dbReference type="InterPro" id="IPR053051">
    <property type="entry name" value="HDAC_complex_subunit"/>
</dbReference>
<evidence type="ECO:0000313" key="6">
    <source>
        <dbReference type="EMBL" id="KAF2714319.1"/>
    </source>
</evidence>
<dbReference type="AlphaFoldDB" id="A0A6G1KNA6"/>
<dbReference type="InterPro" id="IPR001965">
    <property type="entry name" value="Znf_PHD"/>
</dbReference>
<feature type="compositionally biased region" description="Polar residues" evidence="4">
    <location>
        <begin position="309"/>
        <end position="318"/>
    </location>
</feature>
<feature type="compositionally biased region" description="Polar residues" evidence="4">
    <location>
        <begin position="49"/>
        <end position="68"/>
    </location>
</feature>
<reference evidence="6" key="1">
    <citation type="journal article" date="2020" name="Stud. Mycol.">
        <title>101 Dothideomycetes genomes: a test case for predicting lifestyles and emergence of pathogens.</title>
        <authorList>
            <person name="Haridas S."/>
            <person name="Albert R."/>
            <person name="Binder M."/>
            <person name="Bloem J."/>
            <person name="Labutti K."/>
            <person name="Salamov A."/>
            <person name="Andreopoulos B."/>
            <person name="Baker S."/>
            <person name="Barry K."/>
            <person name="Bills G."/>
            <person name="Bluhm B."/>
            <person name="Cannon C."/>
            <person name="Castanera R."/>
            <person name="Culley D."/>
            <person name="Daum C."/>
            <person name="Ezra D."/>
            <person name="Gonzalez J."/>
            <person name="Henrissat B."/>
            <person name="Kuo A."/>
            <person name="Liang C."/>
            <person name="Lipzen A."/>
            <person name="Lutzoni F."/>
            <person name="Magnuson J."/>
            <person name="Mondo S."/>
            <person name="Nolan M."/>
            <person name="Ohm R."/>
            <person name="Pangilinan J."/>
            <person name="Park H.-J."/>
            <person name="Ramirez L."/>
            <person name="Alfaro M."/>
            <person name="Sun H."/>
            <person name="Tritt A."/>
            <person name="Yoshinaga Y."/>
            <person name="Zwiers L.-H."/>
            <person name="Turgeon B."/>
            <person name="Goodwin S."/>
            <person name="Spatafora J."/>
            <person name="Crous P."/>
            <person name="Grigoriev I."/>
        </authorList>
    </citation>
    <scope>NUCLEOTIDE SEQUENCE</scope>
    <source>
        <strain evidence="6">CBS 279.74</strain>
    </source>
</reference>
<keyword evidence="7" id="KW-1185">Reference proteome</keyword>
<feature type="compositionally biased region" description="Basic and acidic residues" evidence="4">
    <location>
        <begin position="266"/>
        <end position="276"/>
    </location>
</feature>
<dbReference type="SUPFAM" id="SSF57903">
    <property type="entry name" value="FYVE/PHD zinc finger"/>
    <property type="match status" value="1"/>
</dbReference>
<dbReference type="InterPro" id="IPR011011">
    <property type="entry name" value="Znf_FYVE_PHD"/>
</dbReference>
<evidence type="ECO:0000256" key="4">
    <source>
        <dbReference type="SAM" id="MobiDB-lite"/>
    </source>
</evidence>
<protein>
    <recommendedName>
        <fullName evidence="5">Zinc finger PHD-type domain-containing protein</fullName>
    </recommendedName>
</protein>
<evidence type="ECO:0000256" key="2">
    <source>
        <dbReference type="ARBA" id="ARBA00022771"/>
    </source>
</evidence>
<feature type="compositionally biased region" description="Polar residues" evidence="4">
    <location>
        <begin position="421"/>
        <end position="437"/>
    </location>
</feature>
<evidence type="ECO:0000256" key="3">
    <source>
        <dbReference type="ARBA" id="ARBA00022833"/>
    </source>
</evidence>
<feature type="compositionally biased region" description="Basic and acidic residues" evidence="4">
    <location>
        <begin position="292"/>
        <end position="305"/>
    </location>
</feature>
<keyword evidence="3" id="KW-0862">Zinc</keyword>
<feature type="domain" description="Zinc finger PHD-type" evidence="5">
    <location>
        <begin position="118"/>
        <end position="190"/>
    </location>
</feature>
<gene>
    <name evidence="6" type="ORF">K504DRAFT_367076</name>
</gene>
<evidence type="ECO:0000256" key="1">
    <source>
        <dbReference type="ARBA" id="ARBA00022723"/>
    </source>
</evidence>
<dbReference type="PROSITE" id="PS01359">
    <property type="entry name" value="ZF_PHD_1"/>
    <property type="match status" value="1"/>
</dbReference>
<proteinExistence type="predicted"/>
<dbReference type="PANTHER" id="PTHR47793:SF1">
    <property type="entry name" value="HISTONE DEACETYLASE COMPLEX SUBUNIT CTI6"/>
    <property type="match status" value="1"/>
</dbReference>
<feature type="compositionally biased region" description="Basic residues" evidence="4">
    <location>
        <begin position="384"/>
        <end position="395"/>
    </location>
</feature>
<dbReference type="Gene3D" id="3.30.40.10">
    <property type="entry name" value="Zinc/RING finger domain, C3HC4 (zinc finger)"/>
    <property type="match status" value="1"/>
</dbReference>
<sequence length="543" mass="60078">MPHQSAPAGSLSPRRSSRARTTQPPPGVPAAASTSASSVSSARTERPSRTNNKQSSPQKSATPHSLSSEDLDERPRGAQAEPPQTRRRARVQDNEEDDSTKLEDELEDDIAEEEEITRCVCGQQEYPGPPDLGKSRDGQTSSLVDSDVPSDEAGGLFIQCDICKVWQHGGCVGIMDEAASPEEYFCEDCKPDFHKLTTSAKGQKYSRYLPVVDQNHAKKARKTSLSKEPDDIPSRDKDRNARASVESFGKRRSTMNSRAAYDEDEVLRKVLEESKQEGPMTQSESGTRKKRSRDDSEEIKQESKRQRTSSRSPSNSPVVESEDEALVSSSAKQKPRGAAARSQREKELRDKERERERAEAANRRKGRAERRKAEDLKPTPVPRKSGRPPQKRQSRLGRNQYTRDAPTPATNGASPAPNADTPGSPQVSVTNGVSNGHDSSDGAVATKPVKAKNWRLEKLSWNDIRRPAGVMQNYIAQRQVEMAGEKNTTAPAVQSPAATNGVQVKSDRDDVEAFKGLSTVQMMDDLSRELVHWQRMIKEQNEK</sequence>
<evidence type="ECO:0000313" key="7">
    <source>
        <dbReference type="Proteomes" id="UP000799428"/>
    </source>
</evidence>
<dbReference type="InterPro" id="IPR019786">
    <property type="entry name" value="Zinc_finger_PHD-type_CS"/>
</dbReference>
<dbReference type="PANTHER" id="PTHR47793">
    <property type="entry name" value="HISTONE DEACETYLASE COMPLEX SUBUNIT CTI6"/>
    <property type="match status" value="1"/>
</dbReference>
<dbReference type="GO" id="GO:0008270">
    <property type="term" value="F:zinc ion binding"/>
    <property type="evidence" value="ECO:0007669"/>
    <property type="project" value="UniProtKB-KW"/>
</dbReference>
<dbReference type="GO" id="GO:0061186">
    <property type="term" value="P:negative regulation of silent mating-type cassette heterochromatin formation"/>
    <property type="evidence" value="ECO:0007669"/>
    <property type="project" value="TreeGrafter"/>
</dbReference>
<dbReference type="GO" id="GO:0033698">
    <property type="term" value="C:Rpd3L complex"/>
    <property type="evidence" value="ECO:0007669"/>
    <property type="project" value="TreeGrafter"/>
</dbReference>
<keyword evidence="2" id="KW-0863">Zinc-finger</keyword>
<dbReference type="EMBL" id="MU005764">
    <property type="protein sequence ID" value="KAF2714319.1"/>
    <property type="molecule type" value="Genomic_DNA"/>
</dbReference>
<dbReference type="OrthoDB" id="418595at2759"/>
<organism evidence="6 7">
    <name type="scientific">Pleomassaria siparia CBS 279.74</name>
    <dbReference type="NCBI Taxonomy" id="1314801"/>
    <lineage>
        <taxon>Eukaryota</taxon>
        <taxon>Fungi</taxon>
        <taxon>Dikarya</taxon>
        <taxon>Ascomycota</taxon>
        <taxon>Pezizomycotina</taxon>
        <taxon>Dothideomycetes</taxon>
        <taxon>Pleosporomycetidae</taxon>
        <taxon>Pleosporales</taxon>
        <taxon>Pleomassariaceae</taxon>
        <taxon>Pleomassaria</taxon>
    </lineage>
</organism>
<feature type="region of interest" description="Disordered" evidence="4">
    <location>
        <begin position="209"/>
        <end position="449"/>
    </location>
</feature>
<dbReference type="Pfam" id="PF20826">
    <property type="entry name" value="PHD_5"/>
    <property type="match status" value="1"/>
</dbReference>
<dbReference type="InterPro" id="IPR013083">
    <property type="entry name" value="Znf_RING/FYVE/PHD"/>
</dbReference>
<feature type="compositionally biased region" description="Basic and acidic residues" evidence="4">
    <location>
        <begin position="342"/>
        <end position="362"/>
    </location>
</feature>
<dbReference type="SMART" id="SM00249">
    <property type="entry name" value="PHD"/>
    <property type="match status" value="1"/>
</dbReference>
<dbReference type="GO" id="GO:0070210">
    <property type="term" value="C:Rpd3L-Expanded complex"/>
    <property type="evidence" value="ECO:0007669"/>
    <property type="project" value="TreeGrafter"/>
</dbReference>
<feature type="region of interest" description="Disordered" evidence="4">
    <location>
        <begin position="1"/>
        <end position="150"/>
    </location>
</feature>
<name>A0A6G1KNA6_9PLEO</name>
<evidence type="ECO:0000259" key="5">
    <source>
        <dbReference type="SMART" id="SM00249"/>
    </source>
</evidence>
<accession>A0A6G1KNA6</accession>
<feature type="compositionally biased region" description="Basic and acidic residues" evidence="4">
    <location>
        <begin position="225"/>
        <end position="241"/>
    </location>
</feature>